<dbReference type="Proteomes" id="UP001445076">
    <property type="component" value="Unassembled WGS sequence"/>
</dbReference>
<dbReference type="InterPro" id="IPR011009">
    <property type="entry name" value="Kinase-like_dom_sf"/>
</dbReference>
<dbReference type="InterPro" id="IPR015897">
    <property type="entry name" value="CHK_kinase-like"/>
</dbReference>
<dbReference type="SUPFAM" id="SSF56112">
    <property type="entry name" value="Protein kinase-like (PK-like)"/>
    <property type="match status" value="1"/>
</dbReference>
<evidence type="ECO:0000313" key="3">
    <source>
        <dbReference type="Proteomes" id="UP001445076"/>
    </source>
</evidence>
<name>A0AAW0W7R2_CHEQU</name>
<evidence type="ECO:0000259" key="1">
    <source>
        <dbReference type="SMART" id="SM00587"/>
    </source>
</evidence>
<feature type="domain" description="CHK kinase-like" evidence="1">
    <location>
        <begin position="77"/>
        <end position="270"/>
    </location>
</feature>
<dbReference type="SMART" id="SM00587">
    <property type="entry name" value="CHK"/>
    <property type="match status" value="1"/>
</dbReference>
<sequence length="361" mass="41650">MFSLEGQDSEVAYVVKLNPCRNFESLKGMTGMLFEKEVNFYLSLLPHLNAALTTAGQEPLRVPRCFYGSLERGKEFIFLEDLRPRGFKMFDRRKGLDVAHTSLVVKELARFHASSVLLEATTPDEDLVVQHDFLIRDWTDFDVISTMFDSYLKNAIDMLGKVGGYERSISWVESLRLNIREIILEQLERNGKYSVVCHGDCWNNNVLFRYDEDGTPIEVMLLDLQVVRKCSPTTDLNYLLFTSLTGEVRKPNLDTFLDTYYSSFLSVMESADMDMPFTDTFIKQEFQRKNVFGALFAMMLVPIVLFEPEDVPDFSSGTDENIDEFMNNFRTKGLEMLDTNPHFKSRYLSIFDELMELGLIP</sequence>
<dbReference type="PANTHER" id="PTHR11012:SF47">
    <property type="entry name" value="GH22833P"/>
    <property type="match status" value="1"/>
</dbReference>
<comment type="caution">
    <text evidence="2">The sequence shown here is derived from an EMBL/GenBank/DDBJ whole genome shotgun (WGS) entry which is preliminary data.</text>
</comment>
<dbReference type="EMBL" id="JARKIK010000082">
    <property type="protein sequence ID" value="KAK8725670.1"/>
    <property type="molecule type" value="Genomic_DNA"/>
</dbReference>
<dbReference type="Gene3D" id="3.90.1200.10">
    <property type="match status" value="1"/>
</dbReference>
<proteinExistence type="predicted"/>
<protein>
    <recommendedName>
        <fullName evidence="1">CHK kinase-like domain-containing protein</fullName>
    </recommendedName>
</protein>
<dbReference type="Pfam" id="PF02958">
    <property type="entry name" value="EcKL"/>
    <property type="match status" value="1"/>
</dbReference>
<organism evidence="2 3">
    <name type="scientific">Cherax quadricarinatus</name>
    <name type="common">Australian red claw crayfish</name>
    <dbReference type="NCBI Taxonomy" id="27406"/>
    <lineage>
        <taxon>Eukaryota</taxon>
        <taxon>Metazoa</taxon>
        <taxon>Ecdysozoa</taxon>
        <taxon>Arthropoda</taxon>
        <taxon>Crustacea</taxon>
        <taxon>Multicrustacea</taxon>
        <taxon>Malacostraca</taxon>
        <taxon>Eumalacostraca</taxon>
        <taxon>Eucarida</taxon>
        <taxon>Decapoda</taxon>
        <taxon>Pleocyemata</taxon>
        <taxon>Astacidea</taxon>
        <taxon>Parastacoidea</taxon>
        <taxon>Parastacidae</taxon>
        <taxon>Cherax</taxon>
    </lineage>
</organism>
<accession>A0AAW0W7R2</accession>
<dbReference type="PANTHER" id="PTHR11012">
    <property type="entry name" value="PROTEIN KINASE-LIKE DOMAIN-CONTAINING"/>
    <property type="match status" value="1"/>
</dbReference>
<keyword evidence="3" id="KW-1185">Reference proteome</keyword>
<dbReference type="AlphaFoldDB" id="A0AAW0W7R2"/>
<evidence type="ECO:0000313" key="2">
    <source>
        <dbReference type="EMBL" id="KAK8725670.1"/>
    </source>
</evidence>
<gene>
    <name evidence="2" type="ORF">OTU49_010682</name>
</gene>
<dbReference type="InterPro" id="IPR004119">
    <property type="entry name" value="EcKL"/>
</dbReference>
<reference evidence="2 3" key="1">
    <citation type="journal article" date="2024" name="BMC Genomics">
        <title>Genome assembly of redclaw crayfish (Cherax quadricarinatus) provides insights into its immune adaptation and hypoxia tolerance.</title>
        <authorList>
            <person name="Liu Z."/>
            <person name="Zheng J."/>
            <person name="Li H."/>
            <person name="Fang K."/>
            <person name="Wang S."/>
            <person name="He J."/>
            <person name="Zhou D."/>
            <person name="Weng S."/>
            <person name="Chi M."/>
            <person name="Gu Z."/>
            <person name="He J."/>
            <person name="Li F."/>
            <person name="Wang M."/>
        </authorList>
    </citation>
    <scope>NUCLEOTIDE SEQUENCE [LARGE SCALE GENOMIC DNA]</scope>
    <source>
        <strain evidence="2">ZL_2023a</strain>
    </source>
</reference>